<dbReference type="PANTHER" id="PTHR30432">
    <property type="entry name" value="TRANSCRIPTIONAL REGULATOR MODE"/>
    <property type="match status" value="1"/>
</dbReference>
<dbReference type="SUPFAM" id="SSF50331">
    <property type="entry name" value="MOP-like"/>
    <property type="match status" value="2"/>
</dbReference>
<dbReference type="InterPro" id="IPR008995">
    <property type="entry name" value="Mo/tungstate-bd_C_term_dom"/>
</dbReference>
<dbReference type="InterPro" id="IPR004606">
    <property type="entry name" value="Mop_domain"/>
</dbReference>
<dbReference type="Proteomes" id="UP000285190">
    <property type="component" value="Unassembled WGS sequence"/>
</dbReference>
<dbReference type="NCBIfam" id="TIGR00638">
    <property type="entry name" value="Mop"/>
    <property type="match status" value="2"/>
</dbReference>
<keyword evidence="4" id="KW-0677">Repeat</keyword>
<feature type="region of interest" description="Required for dimer formation and molybdate binding" evidence="6">
    <location>
        <begin position="130"/>
        <end position="138"/>
    </location>
</feature>
<organism evidence="8 9">
    <name type="scientific">Noviherbaspirillum cavernae</name>
    <dbReference type="NCBI Taxonomy" id="2320862"/>
    <lineage>
        <taxon>Bacteria</taxon>
        <taxon>Pseudomonadati</taxon>
        <taxon>Pseudomonadota</taxon>
        <taxon>Betaproteobacteria</taxon>
        <taxon>Burkholderiales</taxon>
        <taxon>Oxalobacteraceae</taxon>
        <taxon>Noviherbaspirillum</taxon>
    </lineage>
</organism>
<keyword evidence="3 5" id="KW-0500">Molybdenum</keyword>
<dbReference type="InterPro" id="IPR005116">
    <property type="entry name" value="Transp-assoc_OB_typ1"/>
</dbReference>
<dbReference type="SUPFAM" id="SSF46785">
    <property type="entry name" value="Winged helix' DNA-binding domain"/>
    <property type="match status" value="1"/>
</dbReference>
<dbReference type="PROSITE" id="PS51866">
    <property type="entry name" value="MOP"/>
    <property type="match status" value="2"/>
</dbReference>
<keyword evidence="9" id="KW-1185">Reference proteome</keyword>
<dbReference type="InterPro" id="IPR036390">
    <property type="entry name" value="WH_DNA-bd_sf"/>
</dbReference>
<dbReference type="AlphaFoldDB" id="A0A418X3B2"/>
<gene>
    <name evidence="8" type="ORF">D3870_13970</name>
</gene>
<dbReference type="GO" id="GO:0003700">
    <property type="term" value="F:DNA-binding transcription factor activity"/>
    <property type="evidence" value="ECO:0007669"/>
    <property type="project" value="InterPro"/>
</dbReference>
<dbReference type="Gene3D" id="1.10.10.10">
    <property type="entry name" value="Winged helix-like DNA-binding domain superfamily/Winged helix DNA-binding domain"/>
    <property type="match status" value="1"/>
</dbReference>
<feature type="domain" description="Mop" evidence="7">
    <location>
        <begin position="129"/>
        <end position="195"/>
    </location>
</feature>
<evidence type="ECO:0000256" key="3">
    <source>
        <dbReference type="ARBA" id="ARBA00022505"/>
    </source>
</evidence>
<protein>
    <submittedName>
        <fullName evidence="8">LysR family transcriptional regulator</fullName>
    </submittedName>
</protein>
<dbReference type="InterPro" id="IPR003725">
    <property type="entry name" value="ModE-bd_N"/>
</dbReference>
<dbReference type="InterPro" id="IPR016462">
    <property type="entry name" value="ModE"/>
</dbReference>
<dbReference type="NCBIfam" id="TIGR00637">
    <property type="entry name" value="ModE_repress"/>
    <property type="match status" value="1"/>
</dbReference>
<dbReference type="Gene3D" id="2.40.50.100">
    <property type="match status" value="2"/>
</dbReference>
<dbReference type="OrthoDB" id="9800709at2"/>
<comment type="caution">
    <text evidence="8">The sequence shown here is derived from an EMBL/GenBank/DDBJ whole genome shotgun (WGS) entry which is preliminary data.</text>
</comment>
<dbReference type="PIRSF" id="PIRSF005763">
    <property type="entry name" value="Txn_reg_ModE"/>
    <property type="match status" value="1"/>
</dbReference>
<dbReference type="PANTHER" id="PTHR30432:SF1">
    <property type="entry name" value="DNA-BINDING TRANSCRIPTIONAL DUAL REGULATOR MODE"/>
    <property type="match status" value="1"/>
</dbReference>
<evidence type="ECO:0000256" key="4">
    <source>
        <dbReference type="ARBA" id="ARBA00022737"/>
    </source>
</evidence>
<evidence type="ECO:0000313" key="8">
    <source>
        <dbReference type="EMBL" id="RJG06957.1"/>
    </source>
</evidence>
<accession>A0A418X3B2</accession>
<evidence type="ECO:0000313" key="9">
    <source>
        <dbReference type="Proteomes" id="UP000285190"/>
    </source>
</evidence>
<dbReference type="GO" id="GO:0030151">
    <property type="term" value="F:molybdenum ion binding"/>
    <property type="evidence" value="ECO:0007669"/>
    <property type="project" value="UniProtKB-UniRule"/>
</dbReference>
<evidence type="ECO:0000256" key="2">
    <source>
        <dbReference type="ARBA" id="ARBA00022448"/>
    </source>
</evidence>
<keyword evidence="2 5" id="KW-0813">Transport</keyword>
<dbReference type="InterPro" id="IPR036388">
    <property type="entry name" value="WH-like_DNA-bd_sf"/>
</dbReference>
<sequence>MPSPKPMKIQGRLWLEQDERSLAGHGRIDLLQRIAESGSISQAAKSIGMSYKAAWDAVDVMNNLSGAPLVERSTGGKGGGGTHLTERGQRLIASFRRIEEEHRRFLQSLGEHIDDFADTYQLIRRLNMKTSARNQFYGKVSRIKHGAVNDEIEIELPGGDRIVAVITQESTQHLGLAIGSDAIALIKAPWVMLATGADDLKLSASNRLSGSVVKLTPGAVNTEVILQLRGGATVCAIVTNDSAAELALAEGRPATAIFNASHVIVGVPA</sequence>
<evidence type="ECO:0000256" key="6">
    <source>
        <dbReference type="PIRSR" id="PIRSR005763-1"/>
    </source>
</evidence>
<comment type="similarity">
    <text evidence="1 5">Belongs to the ModE family.</text>
</comment>
<proteinExistence type="inferred from homology"/>
<feature type="domain" description="Mop" evidence="7">
    <location>
        <begin position="201"/>
        <end position="267"/>
    </location>
</feature>
<dbReference type="GO" id="GO:0015689">
    <property type="term" value="P:molybdate ion transport"/>
    <property type="evidence" value="ECO:0007669"/>
    <property type="project" value="UniProtKB-UniRule"/>
</dbReference>
<dbReference type="EMBL" id="QYUN01000002">
    <property type="protein sequence ID" value="RJG06957.1"/>
    <property type="molecule type" value="Genomic_DNA"/>
</dbReference>
<evidence type="ECO:0000256" key="1">
    <source>
        <dbReference type="ARBA" id="ARBA00008110"/>
    </source>
</evidence>
<reference evidence="8 9" key="1">
    <citation type="submission" date="2018-09" db="EMBL/GenBank/DDBJ databases">
        <authorList>
            <person name="Zhu H."/>
        </authorList>
    </citation>
    <scope>NUCLEOTIDE SEQUENCE [LARGE SCALE GENOMIC DNA]</scope>
    <source>
        <strain evidence="8 9">K2R10-39</strain>
    </source>
</reference>
<dbReference type="Pfam" id="PF03459">
    <property type="entry name" value="TOBE"/>
    <property type="match status" value="2"/>
</dbReference>
<evidence type="ECO:0000256" key="5">
    <source>
        <dbReference type="PIRNR" id="PIRNR005763"/>
    </source>
</evidence>
<dbReference type="InterPro" id="IPR000847">
    <property type="entry name" value="LysR_HTH_N"/>
</dbReference>
<evidence type="ECO:0000259" key="7">
    <source>
        <dbReference type="PROSITE" id="PS51866"/>
    </source>
</evidence>
<name>A0A418X3B2_9BURK</name>
<dbReference type="InterPro" id="IPR051815">
    <property type="entry name" value="Molybdate_resp_trans_reg"/>
</dbReference>
<dbReference type="Pfam" id="PF00126">
    <property type="entry name" value="HTH_1"/>
    <property type="match status" value="1"/>
</dbReference>